<dbReference type="PANTHER" id="PTHR46246">
    <property type="entry name" value="GUANOSINE-3',5'-BIS(DIPHOSPHATE) 3'-PYROPHOSPHOHYDROLASE MESH1"/>
    <property type="match status" value="1"/>
</dbReference>
<sequence>MTTLYDKALVFAEKAHTGQKRKFTGEDYIMHPLAVAWMVEGKDAKVVALLHDVLEDTDVTLNELSRGFPARIVNAVKNLTRNSGETYEGYIYCMRYHPLARRVKIADLRHNMSTLPAGHSLKKRYRAALKVLEGVEELEVSDE</sequence>
<reference evidence="1" key="1">
    <citation type="journal article" date="2015" name="Nature">
        <title>Complex archaea that bridge the gap between prokaryotes and eukaryotes.</title>
        <authorList>
            <person name="Spang A."/>
            <person name="Saw J.H."/>
            <person name="Jorgensen S.L."/>
            <person name="Zaremba-Niedzwiedzka K."/>
            <person name="Martijn J."/>
            <person name="Lind A.E."/>
            <person name="van Eijk R."/>
            <person name="Schleper C."/>
            <person name="Guy L."/>
            <person name="Ettema T.J."/>
        </authorList>
    </citation>
    <scope>NUCLEOTIDE SEQUENCE</scope>
</reference>
<dbReference type="Gene3D" id="1.10.3210.10">
    <property type="entry name" value="Hypothetical protein af1432"/>
    <property type="match status" value="1"/>
</dbReference>
<comment type="caution">
    <text evidence="1">The sequence shown here is derived from an EMBL/GenBank/DDBJ whole genome shotgun (WGS) entry which is preliminary data.</text>
</comment>
<protein>
    <recommendedName>
        <fullName evidence="2">HD/PDEase domain-containing protein</fullName>
    </recommendedName>
</protein>
<dbReference type="Pfam" id="PF13328">
    <property type="entry name" value="HD_4"/>
    <property type="match status" value="1"/>
</dbReference>
<accession>A0A0F9IQZ5</accession>
<organism evidence="1">
    <name type="scientific">marine sediment metagenome</name>
    <dbReference type="NCBI Taxonomy" id="412755"/>
    <lineage>
        <taxon>unclassified sequences</taxon>
        <taxon>metagenomes</taxon>
        <taxon>ecological metagenomes</taxon>
    </lineage>
</organism>
<dbReference type="AlphaFoldDB" id="A0A0F9IQZ5"/>
<gene>
    <name evidence="1" type="ORF">LCGC14_1548850</name>
</gene>
<proteinExistence type="predicted"/>
<evidence type="ECO:0000313" key="1">
    <source>
        <dbReference type="EMBL" id="KKM58825.1"/>
    </source>
</evidence>
<dbReference type="EMBL" id="LAZR01011810">
    <property type="protein sequence ID" value="KKM58825.1"/>
    <property type="molecule type" value="Genomic_DNA"/>
</dbReference>
<dbReference type="PANTHER" id="PTHR46246:SF1">
    <property type="entry name" value="GUANOSINE-3',5'-BIS(DIPHOSPHATE) 3'-PYROPHOSPHOHYDROLASE MESH1"/>
    <property type="match status" value="1"/>
</dbReference>
<name>A0A0F9IQZ5_9ZZZZ</name>
<dbReference type="GO" id="GO:0008893">
    <property type="term" value="F:guanosine-3',5'-bis(diphosphate) 3'-diphosphatase activity"/>
    <property type="evidence" value="ECO:0007669"/>
    <property type="project" value="TreeGrafter"/>
</dbReference>
<dbReference type="SUPFAM" id="SSF109604">
    <property type="entry name" value="HD-domain/PDEase-like"/>
    <property type="match status" value="1"/>
</dbReference>
<evidence type="ECO:0008006" key="2">
    <source>
        <dbReference type="Google" id="ProtNLM"/>
    </source>
</evidence>
<dbReference type="InterPro" id="IPR052194">
    <property type="entry name" value="MESH1"/>
</dbReference>